<gene>
    <name evidence="8" type="ORF">LCGC14_0489010</name>
</gene>
<evidence type="ECO:0000313" key="8">
    <source>
        <dbReference type="EMBL" id="KKN64692.1"/>
    </source>
</evidence>
<feature type="transmembrane region" description="Helical" evidence="6">
    <location>
        <begin position="99"/>
        <end position="124"/>
    </location>
</feature>
<organism evidence="8">
    <name type="scientific">marine sediment metagenome</name>
    <dbReference type="NCBI Taxonomy" id="412755"/>
    <lineage>
        <taxon>unclassified sequences</taxon>
        <taxon>metagenomes</taxon>
        <taxon>ecological metagenomes</taxon>
    </lineage>
</organism>
<dbReference type="GO" id="GO:0000271">
    <property type="term" value="P:polysaccharide biosynthetic process"/>
    <property type="evidence" value="ECO:0007669"/>
    <property type="project" value="InterPro"/>
</dbReference>
<feature type="transmembrane region" description="Helical" evidence="6">
    <location>
        <begin position="12"/>
        <end position="35"/>
    </location>
</feature>
<dbReference type="EMBL" id="LAZR01000546">
    <property type="protein sequence ID" value="KKN64692.1"/>
    <property type="molecule type" value="Genomic_DNA"/>
</dbReference>
<dbReference type="PANTHER" id="PTHR38459:SF1">
    <property type="entry name" value="PROPHAGE BACTOPRENOL-LINKED GLUCOSE TRANSLOCASE HOMOLOG"/>
    <property type="match status" value="1"/>
</dbReference>
<feature type="transmembrane region" description="Helical" evidence="6">
    <location>
        <begin position="73"/>
        <end position="93"/>
    </location>
</feature>
<dbReference type="InterPro" id="IPR007267">
    <property type="entry name" value="GtrA_DPMS_TM"/>
</dbReference>
<evidence type="ECO:0000256" key="4">
    <source>
        <dbReference type="ARBA" id="ARBA00022989"/>
    </source>
</evidence>
<feature type="domain" description="GtrA/DPMS transmembrane" evidence="7">
    <location>
        <begin position="10"/>
        <end position="123"/>
    </location>
</feature>
<dbReference type="Pfam" id="PF04138">
    <property type="entry name" value="GtrA_DPMS_TM"/>
    <property type="match status" value="1"/>
</dbReference>
<evidence type="ECO:0000256" key="3">
    <source>
        <dbReference type="ARBA" id="ARBA00022692"/>
    </source>
</evidence>
<evidence type="ECO:0000256" key="1">
    <source>
        <dbReference type="ARBA" id="ARBA00004141"/>
    </source>
</evidence>
<comment type="subcellular location">
    <subcellularLocation>
        <location evidence="1">Membrane</location>
        <topology evidence="1">Multi-pass membrane protein</topology>
    </subcellularLocation>
</comment>
<proteinExistence type="inferred from homology"/>
<evidence type="ECO:0000259" key="7">
    <source>
        <dbReference type="Pfam" id="PF04138"/>
    </source>
</evidence>
<accession>A0A0F9SQC9</accession>
<keyword evidence="4 6" id="KW-1133">Transmembrane helix</keyword>
<reference evidence="8" key="1">
    <citation type="journal article" date="2015" name="Nature">
        <title>Complex archaea that bridge the gap between prokaryotes and eukaryotes.</title>
        <authorList>
            <person name="Spang A."/>
            <person name="Saw J.H."/>
            <person name="Jorgensen S.L."/>
            <person name="Zaremba-Niedzwiedzka K."/>
            <person name="Martijn J."/>
            <person name="Lind A.E."/>
            <person name="van Eijk R."/>
            <person name="Schleper C."/>
            <person name="Guy L."/>
            <person name="Ettema T.J."/>
        </authorList>
    </citation>
    <scope>NUCLEOTIDE SEQUENCE</scope>
</reference>
<keyword evidence="3 6" id="KW-0812">Transmembrane</keyword>
<evidence type="ECO:0000256" key="6">
    <source>
        <dbReference type="SAM" id="Phobius"/>
    </source>
</evidence>
<feature type="transmembrane region" description="Helical" evidence="6">
    <location>
        <begin position="41"/>
        <end position="61"/>
    </location>
</feature>
<name>A0A0F9SQC9_9ZZZZ</name>
<evidence type="ECO:0000256" key="2">
    <source>
        <dbReference type="ARBA" id="ARBA00009399"/>
    </source>
</evidence>
<dbReference type="AlphaFoldDB" id="A0A0F9SQC9"/>
<evidence type="ECO:0000256" key="5">
    <source>
        <dbReference type="ARBA" id="ARBA00023136"/>
    </source>
</evidence>
<protein>
    <recommendedName>
        <fullName evidence="7">GtrA/DPMS transmembrane domain-containing protein</fullName>
    </recommendedName>
</protein>
<dbReference type="GO" id="GO:0005886">
    <property type="term" value="C:plasma membrane"/>
    <property type="evidence" value="ECO:0007669"/>
    <property type="project" value="TreeGrafter"/>
</dbReference>
<dbReference type="InterPro" id="IPR051401">
    <property type="entry name" value="GtrA_CellWall_Glycosyl"/>
</dbReference>
<sequence length="134" mass="14594">MPILDYKCARFALIGAVTAASYVVMYPAFLAAGLPQVEANAAAFFLAIVLQYIGHTLFTFERRLVDRRQITKFAIMTGCGFAMSALVTGPFAQALGVPAWAAALAVALYLPVQNFILMTLWVFALPHPTKEYTS</sequence>
<dbReference type="PANTHER" id="PTHR38459">
    <property type="entry name" value="PROPHAGE BACTOPRENOL-LINKED GLUCOSE TRANSLOCASE HOMOLOG"/>
    <property type="match status" value="1"/>
</dbReference>
<comment type="similarity">
    <text evidence="2">Belongs to the GtrA family.</text>
</comment>
<keyword evidence="5 6" id="KW-0472">Membrane</keyword>
<comment type="caution">
    <text evidence="8">The sequence shown here is derived from an EMBL/GenBank/DDBJ whole genome shotgun (WGS) entry which is preliminary data.</text>
</comment>